<organism evidence="2 3">
    <name type="scientific">Ruthenibacterium lactatiformans</name>
    <dbReference type="NCBI Taxonomy" id="1550024"/>
    <lineage>
        <taxon>Bacteria</taxon>
        <taxon>Bacillati</taxon>
        <taxon>Bacillota</taxon>
        <taxon>Clostridia</taxon>
        <taxon>Eubacteriales</taxon>
        <taxon>Oscillospiraceae</taxon>
        <taxon>Ruthenibacterium</taxon>
    </lineage>
</organism>
<dbReference type="InterPro" id="IPR028350">
    <property type="entry name" value="DNAC/IstB-like"/>
</dbReference>
<protein>
    <submittedName>
        <fullName evidence="2">Transposase</fullName>
    </submittedName>
</protein>
<dbReference type="EMBL" id="WMZR01000042">
    <property type="protein sequence ID" value="MTS53211.1"/>
    <property type="molecule type" value="Genomic_DNA"/>
</dbReference>
<dbReference type="PANTHER" id="PTHR30050:SF4">
    <property type="entry name" value="ATP-BINDING PROTEIN RV3427C IN INSERTION SEQUENCE-RELATED"/>
    <property type="match status" value="1"/>
</dbReference>
<dbReference type="GO" id="GO:0006260">
    <property type="term" value="P:DNA replication"/>
    <property type="evidence" value="ECO:0007669"/>
    <property type="project" value="TreeGrafter"/>
</dbReference>
<gene>
    <name evidence="2" type="ORF">GMD52_16995</name>
</gene>
<dbReference type="PIRSF" id="PIRSF003073">
    <property type="entry name" value="DNAC_TnpB_IstB"/>
    <property type="match status" value="1"/>
</dbReference>
<evidence type="ECO:0000259" key="1">
    <source>
        <dbReference type="Pfam" id="PF01695"/>
    </source>
</evidence>
<dbReference type="Pfam" id="PF01695">
    <property type="entry name" value="IstB_IS21"/>
    <property type="match status" value="1"/>
</dbReference>
<evidence type="ECO:0000313" key="2">
    <source>
        <dbReference type="EMBL" id="MTS53211.1"/>
    </source>
</evidence>
<dbReference type="Proteomes" id="UP000449193">
    <property type="component" value="Unassembled WGS sequence"/>
</dbReference>
<dbReference type="RefSeq" id="WP_155201914.1">
    <property type="nucleotide sequence ID" value="NZ_WMZL01000050.1"/>
</dbReference>
<sequence>MLTGKALFNTLLAELNEMGLPGMSSTLDEMYRSPNFLELDPLMAIANLVEPEYQKKMNKRIQCRLRSAHLRGCPQELTNCVDSAEREYLPRGITEVLASLDFIDSGLNVCILGPSDSGKSYLAKAIGIVACNNYKVEYHHCESLLEALVALKVQDYSKYQKRLKRICGAALLILDDFLLHTITDEREVKILFEILEKRCEINLSTIICSQREPASWSSMILNDEVSANAILKRATKHYTVVIKPKMTT</sequence>
<dbReference type="InterPro" id="IPR002611">
    <property type="entry name" value="IstB_ATP-bd"/>
</dbReference>
<accession>A0A6I3QBI1</accession>
<dbReference type="GO" id="GO:0005524">
    <property type="term" value="F:ATP binding"/>
    <property type="evidence" value="ECO:0007669"/>
    <property type="project" value="InterPro"/>
</dbReference>
<evidence type="ECO:0000313" key="3">
    <source>
        <dbReference type="Proteomes" id="UP000449193"/>
    </source>
</evidence>
<proteinExistence type="predicted"/>
<reference evidence="2 3" key="1">
    <citation type="journal article" date="2019" name="Nat. Med.">
        <title>A library of human gut bacterial isolates paired with longitudinal multiomics data enables mechanistic microbiome research.</title>
        <authorList>
            <person name="Poyet M."/>
            <person name="Groussin M."/>
            <person name="Gibbons S.M."/>
            <person name="Avila-Pacheco J."/>
            <person name="Jiang X."/>
            <person name="Kearney S.M."/>
            <person name="Perrotta A.R."/>
            <person name="Berdy B."/>
            <person name="Zhao S."/>
            <person name="Lieberman T.D."/>
            <person name="Swanson P.K."/>
            <person name="Smith M."/>
            <person name="Roesemann S."/>
            <person name="Alexander J.E."/>
            <person name="Rich S.A."/>
            <person name="Livny J."/>
            <person name="Vlamakis H."/>
            <person name="Clish C."/>
            <person name="Bullock K."/>
            <person name="Deik A."/>
            <person name="Scott J."/>
            <person name="Pierce K.A."/>
            <person name="Xavier R.J."/>
            <person name="Alm E.J."/>
        </authorList>
    </citation>
    <scope>NUCLEOTIDE SEQUENCE [LARGE SCALE GENOMIC DNA]</scope>
    <source>
        <strain evidence="2 3">BIOML-A7</strain>
    </source>
</reference>
<name>A0A6I3QBI1_9FIRM</name>
<dbReference type="SUPFAM" id="SSF52540">
    <property type="entry name" value="P-loop containing nucleoside triphosphate hydrolases"/>
    <property type="match status" value="1"/>
</dbReference>
<dbReference type="AlphaFoldDB" id="A0A6I3QBI1"/>
<dbReference type="PANTHER" id="PTHR30050">
    <property type="entry name" value="CHROMOSOMAL REPLICATION INITIATOR PROTEIN DNAA"/>
    <property type="match status" value="1"/>
</dbReference>
<feature type="domain" description="IstB-like ATP-binding" evidence="1">
    <location>
        <begin position="13"/>
        <end position="241"/>
    </location>
</feature>
<dbReference type="InterPro" id="IPR027417">
    <property type="entry name" value="P-loop_NTPase"/>
</dbReference>
<comment type="caution">
    <text evidence="2">The sequence shown here is derived from an EMBL/GenBank/DDBJ whole genome shotgun (WGS) entry which is preliminary data.</text>
</comment>
<dbReference type="Gene3D" id="3.40.50.300">
    <property type="entry name" value="P-loop containing nucleotide triphosphate hydrolases"/>
    <property type="match status" value="1"/>
</dbReference>